<evidence type="ECO:0000313" key="2">
    <source>
        <dbReference type="EMBL" id="MBG0738683.1"/>
    </source>
</evidence>
<evidence type="ECO:0000313" key="3">
    <source>
        <dbReference type="Proteomes" id="UP000655366"/>
    </source>
</evidence>
<accession>A0A931CS43</accession>
<protein>
    <submittedName>
        <fullName evidence="2">Uncharacterized protein</fullName>
    </submittedName>
</protein>
<dbReference type="Proteomes" id="UP000655366">
    <property type="component" value="Unassembled WGS sequence"/>
</dbReference>
<feature type="compositionally biased region" description="Low complexity" evidence="1">
    <location>
        <begin position="134"/>
        <end position="166"/>
    </location>
</feature>
<organism evidence="2 3">
    <name type="scientific">Arthrobacter terrae</name>
    <dbReference type="NCBI Taxonomy" id="2935737"/>
    <lineage>
        <taxon>Bacteria</taxon>
        <taxon>Bacillati</taxon>
        <taxon>Actinomycetota</taxon>
        <taxon>Actinomycetes</taxon>
        <taxon>Micrococcales</taxon>
        <taxon>Micrococcaceae</taxon>
        <taxon>Arthrobacter</taxon>
    </lineage>
</organism>
<sequence>MAGLKTKPEYKGLAEAVSLGIALLKKAKQNTWPELVDAMGAGNLLVVKAFKAVDLTDPQLDTINAWQPVLNLVKVAPAVIPVICPVCEHYVLTADTAPSRCMVTAGCEGKPFKVAAATGITAPKTAAGTAKAATATPAAKSATEPKVPAAAARKATPASATSKPAPVLEHIPDDVPEPRQVLEAEPPAGPQIESAPEDIPAATPTSAEPVYDVVDVADDEDPFA</sequence>
<reference evidence="2 3" key="1">
    <citation type="submission" date="2020-11" db="EMBL/GenBank/DDBJ databases">
        <title>Arthrobacter antarcticus sp. nov., isolated from Antarctic Soil.</title>
        <authorList>
            <person name="Li J."/>
        </authorList>
    </citation>
    <scope>NUCLEOTIDE SEQUENCE [LARGE SCALE GENOMIC DNA]</scope>
    <source>
        <strain evidence="2 3">Z1-20</strain>
    </source>
</reference>
<feature type="compositionally biased region" description="Acidic residues" evidence="1">
    <location>
        <begin position="215"/>
        <end position="224"/>
    </location>
</feature>
<feature type="region of interest" description="Disordered" evidence="1">
    <location>
        <begin position="134"/>
        <end position="224"/>
    </location>
</feature>
<feature type="compositionally biased region" description="Basic and acidic residues" evidence="1">
    <location>
        <begin position="170"/>
        <end position="182"/>
    </location>
</feature>
<name>A0A931CS43_9MICC</name>
<evidence type="ECO:0000256" key="1">
    <source>
        <dbReference type="SAM" id="MobiDB-lite"/>
    </source>
</evidence>
<keyword evidence="3" id="KW-1185">Reference proteome</keyword>
<proteinExistence type="predicted"/>
<dbReference type="RefSeq" id="WP_196395634.1">
    <property type="nucleotide sequence ID" value="NZ_JADNYM010000005.1"/>
</dbReference>
<dbReference type="EMBL" id="JADNYM010000005">
    <property type="protein sequence ID" value="MBG0738683.1"/>
    <property type="molecule type" value="Genomic_DNA"/>
</dbReference>
<dbReference type="AlphaFoldDB" id="A0A931CS43"/>
<gene>
    <name evidence="2" type="ORF">IV500_04510</name>
</gene>
<comment type="caution">
    <text evidence="2">The sequence shown here is derived from an EMBL/GenBank/DDBJ whole genome shotgun (WGS) entry which is preliminary data.</text>
</comment>